<dbReference type="GeneID" id="41602434"/>
<organism evidence="1 2">
    <name type="scientific">Methanosarcina thermophila CHTI-55</name>
    <dbReference type="NCBI Taxonomy" id="1434121"/>
    <lineage>
        <taxon>Archaea</taxon>
        <taxon>Methanobacteriati</taxon>
        <taxon>Methanobacteriota</taxon>
        <taxon>Stenosarchaea group</taxon>
        <taxon>Methanomicrobia</taxon>
        <taxon>Methanosarcinales</taxon>
        <taxon>Methanosarcinaceae</taxon>
        <taxon>Methanosarcina</taxon>
    </lineage>
</organism>
<proteinExistence type="predicted"/>
<accession>A0A0E3L0K1</accession>
<dbReference type="PATRIC" id="fig|1434121.4.peg.1381"/>
<name>A0A0E3L0K1_METTE</name>
<evidence type="ECO:0000313" key="2">
    <source>
        <dbReference type="Proteomes" id="UP000056925"/>
    </source>
</evidence>
<dbReference type="AlphaFoldDB" id="A0A0E3L0K1"/>
<evidence type="ECO:0000313" key="1">
    <source>
        <dbReference type="EMBL" id="AKB15428.1"/>
    </source>
</evidence>
<protein>
    <recommendedName>
        <fullName evidence="3">DUF2953 domain-containing protein</fullName>
    </recommendedName>
</protein>
<dbReference type="KEGG" id="mthe:MSTHC_1110"/>
<dbReference type="Pfam" id="PF11167">
    <property type="entry name" value="DUF2953"/>
    <property type="match status" value="1"/>
</dbReference>
<dbReference type="Proteomes" id="UP000056925">
    <property type="component" value="Chromosome"/>
</dbReference>
<sequence>MLAIYLLLLILLLILFILITAIGFTFKLNVLSLEEKKELRGIFTVKWLLFSHTFSVEAPGERERPLEEPEIPIEGGIITGEQREADPQEPERVRAVTETKNKVETGERREIEEKRLKEERIEVYEDKREKVHEHKRKRGIIARIRREKEPEEEKAPQKRMTTREKLHWGFEAYKSLKKPMLRLFSDLLKGIKIKRLDSYMAFGLDDPADTGILCGFIHSIAGLIYSRCRRCSFSINPVFMNPMMDFRGNIEIRVRIYSLIFPMLKFMLNRKTLSFTYLIIKEKVWGRWKSHS</sequence>
<dbReference type="InterPro" id="IPR021338">
    <property type="entry name" value="DUF2953"/>
</dbReference>
<dbReference type="RefSeq" id="WP_048167902.1">
    <property type="nucleotide sequence ID" value="NZ_CP009502.1"/>
</dbReference>
<dbReference type="HOGENOM" id="CLU_910934_0_0_2"/>
<evidence type="ECO:0008006" key="3">
    <source>
        <dbReference type="Google" id="ProtNLM"/>
    </source>
</evidence>
<reference evidence="1 2" key="1">
    <citation type="submission" date="2014-07" db="EMBL/GenBank/DDBJ databases">
        <title>Methanogenic archaea and the global carbon cycle.</title>
        <authorList>
            <person name="Henriksen J.R."/>
            <person name="Luke J."/>
            <person name="Reinhart S."/>
            <person name="Benedict M.N."/>
            <person name="Youngblut N.D."/>
            <person name="Metcalf M.E."/>
            <person name="Whitaker R.J."/>
            <person name="Metcalf W.W."/>
        </authorList>
    </citation>
    <scope>NUCLEOTIDE SEQUENCE [LARGE SCALE GENOMIC DNA]</scope>
    <source>
        <strain evidence="1 2">CHTI-55</strain>
    </source>
</reference>
<gene>
    <name evidence="1" type="ORF">MSTHC_1110</name>
</gene>
<dbReference type="EMBL" id="CP009502">
    <property type="protein sequence ID" value="AKB15428.1"/>
    <property type="molecule type" value="Genomic_DNA"/>
</dbReference>